<feature type="compositionally biased region" description="Polar residues" evidence="1">
    <location>
        <begin position="82"/>
        <end position="91"/>
    </location>
</feature>
<dbReference type="EMBL" id="OX459122">
    <property type="protein sequence ID" value="CAI9105891.1"/>
    <property type="molecule type" value="Genomic_DNA"/>
</dbReference>
<protein>
    <submittedName>
        <fullName evidence="2">OLC1v1004915C1</fullName>
    </submittedName>
</protein>
<feature type="region of interest" description="Disordered" evidence="1">
    <location>
        <begin position="182"/>
        <end position="228"/>
    </location>
</feature>
<feature type="compositionally biased region" description="Basic and acidic residues" evidence="1">
    <location>
        <begin position="56"/>
        <end position="78"/>
    </location>
</feature>
<accession>A0AAV1DFG5</accession>
<proteinExistence type="predicted"/>
<feature type="compositionally biased region" description="Basic residues" evidence="1">
    <location>
        <begin position="1"/>
        <end position="14"/>
    </location>
</feature>
<evidence type="ECO:0000313" key="2">
    <source>
        <dbReference type="EMBL" id="CAI9105891.1"/>
    </source>
</evidence>
<organism evidence="2 3">
    <name type="scientific">Oldenlandia corymbosa var. corymbosa</name>
    <dbReference type="NCBI Taxonomy" id="529605"/>
    <lineage>
        <taxon>Eukaryota</taxon>
        <taxon>Viridiplantae</taxon>
        <taxon>Streptophyta</taxon>
        <taxon>Embryophyta</taxon>
        <taxon>Tracheophyta</taxon>
        <taxon>Spermatophyta</taxon>
        <taxon>Magnoliopsida</taxon>
        <taxon>eudicotyledons</taxon>
        <taxon>Gunneridae</taxon>
        <taxon>Pentapetalae</taxon>
        <taxon>asterids</taxon>
        <taxon>lamiids</taxon>
        <taxon>Gentianales</taxon>
        <taxon>Rubiaceae</taxon>
        <taxon>Rubioideae</taxon>
        <taxon>Spermacoceae</taxon>
        <taxon>Hedyotis-Oldenlandia complex</taxon>
        <taxon>Oldenlandia</taxon>
    </lineage>
</organism>
<dbReference type="Proteomes" id="UP001161247">
    <property type="component" value="Chromosome 5"/>
</dbReference>
<feature type="compositionally biased region" description="Polar residues" evidence="1">
    <location>
        <begin position="45"/>
        <end position="55"/>
    </location>
</feature>
<dbReference type="AlphaFoldDB" id="A0AAV1DFG5"/>
<gene>
    <name evidence="2" type="ORF">OLC1_LOCUS14493</name>
</gene>
<keyword evidence="3" id="KW-1185">Reference proteome</keyword>
<evidence type="ECO:0000256" key="1">
    <source>
        <dbReference type="SAM" id="MobiDB-lite"/>
    </source>
</evidence>
<reference evidence="2" key="1">
    <citation type="submission" date="2023-03" db="EMBL/GenBank/DDBJ databases">
        <authorList>
            <person name="Julca I."/>
        </authorList>
    </citation>
    <scope>NUCLEOTIDE SEQUENCE</scope>
</reference>
<sequence length="228" mass="26005">MTKSKFGKGGKSIHRGAQATHGRRRDSPQDTLEISHKETNDIPCSRSTIDKNQYQSHERVEEESFMSHDARETNDIVHRSGSRTNNENSQPHIKDARPEIKVYKGKKLEMVDRQQHTSYSCTRTRKSMIKRHLLMDNVVQLTKRLKANHESVEESRYKKTILGLCGHLGFSTESVQIKGKQSVELENYTSDSSDDDDESRSQEGSMDYGDEEDSESDSSSMDSGNEDF</sequence>
<feature type="compositionally biased region" description="Low complexity" evidence="1">
    <location>
        <begin position="217"/>
        <end position="228"/>
    </location>
</feature>
<evidence type="ECO:0000313" key="3">
    <source>
        <dbReference type="Proteomes" id="UP001161247"/>
    </source>
</evidence>
<name>A0AAV1DFG5_OLDCO</name>
<feature type="region of interest" description="Disordered" evidence="1">
    <location>
        <begin position="1"/>
        <end position="92"/>
    </location>
</feature>
<feature type="compositionally biased region" description="Basic and acidic residues" evidence="1">
    <location>
        <begin position="25"/>
        <end position="40"/>
    </location>
</feature>